<dbReference type="PANTHER" id="PTHR28023">
    <property type="entry name" value="UPF0357 PROTEIN YCL012C"/>
    <property type="match status" value="1"/>
</dbReference>
<dbReference type="AlphaFoldDB" id="A0A550CKQ4"/>
<keyword evidence="2" id="KW-0732">Signal</keyword>
<evidence type="ECO:0000256" key="1">
    <source>
        <dbReference type="ARBA" id="ARBA00008325"/>
    </source>
</evidence>
<sequence length="130" mass="14827">MFFYYSLAAFFALLVMLSFHYRSRLAPFVPERVRSLPMFARSHTYTPLATFNEQISAGLSSQSFDIEANVRDGDARAGLDEAGTREVMEIMRVERVNFDQARLIRHNRMLAAHGIDPSGMPMDRKAVTHL</sequence>
<dbReference type="Pfam" id="PF09435">
    <property type="entry name" value="DUF2015"/>
    <property type="match status" value="1"/>
</dbReference>
<name>A0A550CKQ4_9AGAR</name>
<dbReference type="Proteomes" id="UP000320762">
    <property type="component" value="Unassembled WGS sequence"/>
</dbReference>
<accession>A0A550CKQ4</accession>
<evidence type="ECO:0000313" key="3">
    <source>
        <dbReference type="EMBL" id="TRM65391.1"/>
    </source>
</evidence>
<dbReference type="EMBL" id="VDMD01000005">
    <property type="protein sequence ID" value="TRM65391.1"/>
    <property type="molecule type" value="Genomic_DNA"/>
</dbReference>
<comment type="similarity">
    <text evidence="1">Belongs to the UPF0357 family.</text>
</comment>
<dbReference type="InterPro" id="IPR018559">
    <property type="entry name" value="DUF2015"/>
</dbReference>
<comment type="caution">
    <text evidence="3">The sequence shown here is derived from an EMBL/GenBank/DDBJ whole genome shotgun (WGS) entry which is preliminary data.</text>
</comment>
<dbReference type="PANTHER" id="PTHR28023:SF1">
    <property type="entry name" value="UPF0357 PROTEIN YCL012C"/>
    <property type="match status" value="1"/>
</dbReference>
<protein>
    <submittedName>
        <fullName evidence="3">Uncharacterized protein</fullName>
    </submittedName>
</protein>
<proteinExistence type="inferred from homology"/>
<reference evidence="3 4" key="1">
    <citation type="journal article" date="2019" name="New Phytol.">
        <title>Comparative genomics reveals unique wood-decay strategies and fruiting body development in the Schizophyllaceae.</title>
        <authorList>
            <person name="Almasi E."/>
            <person name="Sahu N."/>
            <person name="Krizsan K."/>
            <person name="Balint B."/>
            <person name="Kovacs G.M."/>
            <person name="Kiss B."/>
            <person name="Cseklye J."/>
            <person name="Drula E."/>
            <person name="Henrissat B."/>
            <person name="Nagy I."/>
            <person name="Chovatia M."/>
            <person name="Adam C."/>
            <person name="LaButti K."/>
            <person name="Lipzen A."/>
            <person name="Riley R."/>
            <person name="Grigoriev I.V."/>
            <person name="Nagy L.G."/>
        </authorList>
    </citation>
    <scope>NUCLEOTIDE SEQUENCE [LARGE SCALE GENOMIC DNA]</scope>
    <source>
        <strain evidence="3 4">NL-1724</strain>
    </source>
</reference>
<organism evidence="3 4">
    <name type="scientific">Schizophyllum amplum</name>
    <dbReference type="NCBI Taxonomy" id="97359"/>
    <lineage>
        <taxon>Eukaryota</taxon>
        <taxon>Fungi</taxon>
        <taxon>Dikarya</taxon>
        <taxon>Basidiomycota</taxon>
        <taxon>Agaricomycotina</taxon>
        <taxon>Agaricomycetes</taxon>
        <taxon>Agaricomycetidae</taxon>
        <taxon>Agaricales</taxon>
        <taxon>Schizophyllaceae</taxon>
        <taxon>Schizophyllum</taxon>
    </lineage>
</organism>
<evidence type="ECO:0000313" key="4">
    <source>
        <dbReference type="Proteomes" id="UP000320762"/>
    </source>
</evidence>
<dbReference type="OrthoDB" id="447314at2759"/>
<keyword evidence="4" id="KW-1185">Reference proteome</keyword>
<evidence type="ECO:0000256" key="2">
    <source>
        <dbReference type="ARBA" id="ARBA00022729"/>
    </source>
</evidence>
<gene>
    <name evidence="3" type="ORF">BD626DRAFT_399383</name>
</gene>